<name>A0ABT9XMJ9_9BACL</name>
<dbReference type="InterPro" id="IPR050722">
    <property type="entry name" value="Pyruvate:ferred/Flavod_OxRd"/>
</dbReference>
<dbReference type="SUPFAM" id="SSF52922">
    <property type="entry name" value="TK C-terminal domain-like"/>
    <property type="match status" value="1"/>
</dbReference>
<dbReference type="InterPro" id="IPR009014">
    <property type="entry name" value="Transketo_C/PFOR_II"/>
</dbReference>
<dbReference type="Pfam" id="PF17147">
    <property type="entry name" value="PFOR_II"/>
    <property type="match status" value="1"/>
</dbReference>
<comment type="caution">
    <text evidence="2">The sequence shown here is derived from an EMBL/GenBank/DDBJ whole genome shotgun (WGS) entry which is preliminary data.</text>
</comment>
<evidence type="ECO:0000313" key="3">
    <source>
        <dbReference type="Proteomes" id="UP001232973"/>
    </source>
</evidence>
<dbReference type="RefSeq" id="WP_274454805.1">
    <property type="nucleotide sequence ID" value="NZ_CP067097.1"/>
</dbReference>
<keyword evidence="2" id="KW-0670">Pyruvate</keyword>
<dbReference type="Gene3D" id="3.40.50.920">
    <property type="match status" value="1"/>
</dbReference>
<dbReference type="Proteomes" id="UP001232973">
    <property type="component" value="Unassembled WGS sequence"/>
</dbReference>
<evidence type="ECO:0000259" key="1">
    <source>
        <dbReference type="Pfam" id="PF17147"/>
    </source>
</evidence>
<evidence type="ECO:0000313" key="2">
    <source>
        <dbReference type="EMBL" id="MDQ0191518.1"/>
    </source>
</evidence>
<feature type="domain" description="Pyruvate:ferredoxin oxidoreductase core" evidence="1">
    <location>
        <begin position="22"/>
        <end position="116"/>
    </location>
</feature>
<keyword evidence="3" id="KW-1185">Reference proteome</keyword>
<reference evidence="2 3" key="1">
    <citation type="submission" date="2023-07" db="EMBL/GenBank/DDBJ databases">
        <title>Genomic Encyclopedia of Type Strains, Phase IV (KMG-IV): sequencing the most valuable type-strain genomes for metagenomic binning, comparative biology and taxonomic classification.</title>
        <authorList>
            <person name="Goeker M."/>
        </authorList>
    </citation>
    <scope>NUCLEOTIDE SEQUENCE [LARGE SCALE GENOMIC DNA]</scope>
    <source>
        <strain evidence="2 3">DSM 4006</strain>
    </source>
</reference>
<accession>A0ABT9XMJ9</accession>
<dbReference type="PANTHER" id="PTHR32154">
    <property type="entry name" value="PYRUVATE-FLAVODOXIN OXIDOREDUCTASE-RELATED"/>
    <property type="match status" value="1"/>
</dbReference>
<dbReference type="InterPro" id="IPR033412">
    <property type="entry name" value="PFOR_II"/>
</dbReference>
<proteinExistence type="predicted"/>
<dbReference type="PANTHER" id="PTHR32154:SF20">
    <property type="entry name" value="2-OXOGLUTARATE OXIDOREDUCTASE SUBUNIT KORA"/>
    <property type="match status" value="1"/>
</dbReference>
<sequence length="134" mass="14360">MRKTKGLFDVFDGLRVYGDENAEVALIGIGSVTGAAVEALDAIRSSTRRSVKFIQLRALKPFPVGAFCDTMATVDLGIAIDQNISGQLLSLIRAETGLGNLTGIQKYDGEPYRPREIVAQVAEAFQESGVSVRA</sequence>
<organism evidence="2 3">
    <name type="scientific">Alicyclobacillus cycloheptanicus</name>
    <dbReference type="NCBI Taxonomy" id="1457"/>
    <lineage>
        <taxon>Bacteria</taxon>
        <taxon>Bacillati</taxon>
        <taxon>Bacillota</taxon>
        <taxon>Bacilli</taxon>
        <taxon>Bacillales</taxon>
        <taxon>Alicyclobacillaceae</taxon>
        <taxon>Alicyclobacillus</taxon>
    </lineage>
</organism>
<dbReference type="EMBL" id="JAUSTP010000049">
    <property type="protein sequence ID" value="MDQ0191518.1"/>
    <property type="molecule type" value="Genomic_DNA"/>
</dbReference>
<protein>
    <submittedName>
        <fullName evidence="2">Pyruvate/2-oxoacid:ferredoxin oxidoreductase alpha subunit</fullName>
    </submittedName>
</protein>
<gene>
    <name evidence="2" type="ORF">J2S03_003389</name>
</gene>